<reference evidence="1 2" key="1">
    <citation type="submission" date="2017-08" db="EMBL/GenBank/DDBJ databases">
        <title>Infants hospitalized years apart are colonized by the same room-sourced microbial strains.</title>
        <authorList>
            <person name="Brooks B."/>
            <person name="Olm M.R."/>
            <person name="Firek B.A."/>
            <person name="Baker R."/>
            <person name="Thomas B.C."/>
            <person name="Morowitz M.J."/>
            <person name="Banfield J.F."/>
        </authorList>
    </citation>
    <scope>NUCLEOTIDE SEQUENCE [LARGE SCALE GENOMIC DNA]</scope>
    <source>
        <strain evidence="1">S2_005_003_R2_43</strain>
    </source>
</reference>
<evidence type="ECO:0008006" key="3">
    <source>
        <dbReference type="Google" id="ProtNLM"/>
    </source>
</evidence>
<protein>
    <recommendedName>
        <fullName evidence="3">General secretion pathway protein GspM</fullName>
    </recommendedName>
</protein>
<evidence type="ECO:0000313" key="2">
    <source>
        <dbReference type="Proteomes" id="UP000249577"/>
    </source>
</evidence>
<gene>
    <name evidence="1" type="ORF">DI565_16975</name>
</gene>
<organism evidence="1 2">
    <name type="scientific">Ancylobacter novellus</name>
    <name type="common">Thiobacillus novellus</name>
    <dbReference type="NCBI Taxonomy" id="921"/>
    <lineage>
        <taxon>Bacteria</taxon>
        <taxon>Pseudomonadati</taxon>
        <taxon>Pseudomonadota</taxon>
        <taxon>Alphaproteobacteria</taxon>
        <taxon>Hyphomicrobiales</taxon>
        <taxon>Xanthobacteraceae</taxon>
        <taxon>Ancylobacter</taxon>
    </lineage>
</organism>
<dbReference type="Proteomes" id="UP000249577">
    <property type="component" value="Unassembled WGS sequence"/>
</dbReference>
<proteinExistence type="predicted"/>
<sequence length="198" mass="21094">MTPEDRKTFVHKFCALALLGVAILAVASIVVAPLAQATIEARDEVASARERLAALKARRLDLAALEAALKDETARSVDRPLLIEAASSADGWRKMEAQLRSIAAARDGEVTSVRPARLEDDGALKALRLDVTLRTPPERLAELLAAVEAAAPMLFVERLRATAGQGSDDDRLDLSLTLRGLAAIGAPQPHAARPGARR</sequence>
<dbReference type="NCBIfam" id="NF040576">
    <property type="entry name" value="T2SS_GspM_XpsM"/>
    <property type="match status" value="1"/>
</dbReference>
<dbReference type="AlphaFoldDB" id="A0A2W5K9Z7"/>
<dbReference type="EMBL" id="QFPN01000010">
    <property type="protein sequence ID" value="PZQ11875.1"/>
    <property type="molecule type" value="Genomic_DNA"/>
</dbReference>
<evidence type="ECO:0000313" key="1">
    <source>
        <dbReference type="EMBL" id="PZQ11875.1"/>
    </source>
</evidence>
<dbReference type="InterPro" id="IPR034756">
    <property type="entry name" value="T2SSM_b"/>
</dbReference>
<accession>A0A2W5K9Z7</accession>
<name>A0A2W5K9Z7_ANCNO</name>
<comment type="caution">
    <text evidence="1">The sequence shown here is derived from an EMBL/GenBank/DDBJ whole genome shotgun (WGS) entry which is preliminary data.</text>
</comment>
<dbReference type="Pfam" id="PF10741">
    <property type="entry name" value="T2SSM_b"/>
    <property type="match status" value="1"/>
</dbReference>